<sequence length="196" mass="22064">MNARIVFFAGIIALASGCGTPKSLVSHKENATLAESEGNFSEAVEAWKSYFSQFPGMNDLDGDVYAQAAQTAYKAGETNQAIEWYDQARFRDFASAEMYSTLAEIYRKQDNLSRELSALEYLNENFEGEVMGVNSRLFLIYDEIDMTEKALSAWDEMNQDAKSTEPNLEKYFELNKQLGNEEVLDSVSLVLLEINP</sequence>
<comment type="caution">
    <text evidence="1">The sequence shown here is derived from an EMBL/GenBank/DDBJ whole genome shotgun (WGS) entry which is preliminary data.</text>
</comment>
<evidence type="ECO:0000313" key="1">
    <source>
        <dbReference type="EMBL" id="HDR53030.1"/>
    </source>
</evidence>
<dbReference type="SUPFAM" id="SSF48452">
    <property type="entry name" value="TPR-like"/>
    <property type="match status" value="1"/>
</dbReference>
<name>A0A831PLX7_9BACT</name>
<reference evidence="1" key="1">
    <citation type="journal article" date="2020" name="mSystems">
        <title>Genome- and Community-Level Interaction Insights into Carbon Utilization and Element Cycling Functions of Hydrothermarchaeota in Hydrothermal Sediment.</title>
        <authorList>
            <person name="Zhou Z."/>
            <person name="Liu Y."/>
            <person name="Xu W."/>
            <person name="Pan J."/>
            <person name="Luo Z.H."/>
            <person name="Li M."/>
        </authorList>
    </citation>
    <scope>NUCLEOTIDE SEQUENCE [LARGE SCALE GENOMIC DNA]</scope>
    <source>
        <strain evidence="1">SpSt-1217</strain>
    </source>
</reference>
<accession>A0A831PLX7</accession>
<dbReference type="AlphaFoldDB" id="A0A831PLX7"/>
<dbReference type="PROSITE" id="PS51257">
    <property type="entry name" value="PROKAR_LIPOPROTEIN"/>
    <property type="match status" value="1"/>
</dbReference>
<dbReference type="Proteomes" id="UP000886047">
    <property type="component" value="Unassembled WGS sequence"/>
</dbReference>
<dbReference type="Gene3D" id="1.25.40.10">
    <property type="entry name" value="Tetratricopeptide repeat domain"/>
    <property type="match status" value="1"/>
</dbReference>
<evidence type="ECO:0008006" key="2">
    <source>
        <dbReference type="Google" id="ProtNLM"/>
    </source>
</evidence>
<feature type="non-terminal residue" evidence="1">
    <location>
        <position position="196"/>
    </location>
</feature>
<organism evidence="1">
    <name type="scientific">Mariniphaga anaerophila</name>
    <dbReference type="NCBI Taxonomy" id="1484053"/>
    <lineage>
        <taxon>Bacteria</taxon>
        <taxon>Pseudomonadati</taxon>
        <taxon>Bacteroidota</taxon>
        <taxon>Bacteroidia</taxon>
        <taxon>Marinilabiliales</taxon>
        <taxon>Prolixibacteraceae</taxon>
        <taxon>Mariniphaga</taxon>
    </lineage>
</organism>
<dbReference type="EMBL" id="DSDK01000877">
    <property type="protein sequence ID" value="HDR53030.1"/>
    <property type="molecule type" value="Genomic_DNA"/>
</dbReference>
<dbReference type="InterPro" id="IPR011990">
    <property type="entry name" value="TPR-like_helical_dom_sf"/>
</dbReference>
<gene>
    <name evidence="1" type="ORF">ENN90_15650</name>
</gene>
<protein>
    <recommendedName>
        <fullName evidence="2">Tetratricopeptide repeat-containing protein</fullName>
    </recommendedName>
</protein>
<proteinExistence type="predicted"/>